<dbReference type="KEGG" id="vg:24723300"/>
<gene>
    <name evidence="1" type="ORF">BCP8-2_036</name>
</gene>
<reference evidence="1 2" key="2">
    <citation type="journal article" date="2015" name="Arch. Virol.">
        <title>Complete genome sequence analysis and identification of putative metallo-beta-lactamase and SpoIIIE homologs in Bacillus cereus group phage BCP8-2, a new member of the proposed Bastille-like group.</title>
        <authorList>
            <person name="Asare P.T."/>
            <person name="Bandara N."/>
            <person name="Jeong T.Y."/>
            <person name="Ryu S."/>
            <person name="Klumpp J."/>
            <person name="Kim K.P."/>
        </authorList>
    </citation>
    <scope>NUCLEOTIDE SEQUENCE [LARGE SCALE GENOMIC DNA]</scope>
    <source>
        <strain evidence="1">BCP8-2</strain>
    </source>
</reference>
<proteinExistence type="predicted"/>
<sequence>MAKKVTNEMIKKKLYDTVGDEYTLVSDYVKGTVKVDLLHAICGDIYRVTPNHFFYDNSRCKCQLNIKQPKVFEEEFNEISKGSYTQMGTYERKDIKIDIKHNVCGTIFPATPHSFLQGKGCPECFGNKTKTTEEFSKEVDELTDGEFSLMTDYVNNRTHVTIKHIECGKEYPVTPKDFLRGNRCPFCKQSKGERLVRRILDEANVEYTIQKSYNDLKSNYQKLPFDFFLPEHNLLIEYDGEQHFKEVQFFGGAKKLESQTRRDTLKNEYAKRNNIRLLRIPYTYSEEKVKEVIISYL</sequence>
<evidence type="ECO:0008006" key="3">
    <source>
        <dbReference type="Google" id="ProtNLM"/>
    </source>
</evidence>
<keyword evidence="2" id="KW-1185">Reference proteome</keyword>
<evidence type="ECO:0000313" key="2">
    <source>
        <dbReference type="Proteomes" id="UP000033014"/>
    </source>
</evidence>
<reference evidence="2" key="1">
    <citation type="submission" date="2014-01" db="EMBL/GenBank/DDBJ databases">
        <title>Genomic and Proteomic Analysis of Broad Host Range Virulent Bacillus Group Phage BCP8-2 Leading To the Creation of New Genus within Myoviruses.</title>
        <authorList>
            <person name="Bandara N."/>
            <person name="Asare P.T."/>
            <person name="Kim K.P."/>
        </authorList>
    </citation>
    <scope>NUCLEOTIDE SEQUENCE [LARGE SCALE GENOMIC DNA]</scope>
</reference>
<protein>
    <recommendedName>
        <fullName evidence="3">Homing endonuclease</fullName>
    </recommendedName>
</protein>
<organism evidence="1 2">
    <name type="scientific">Bacillus phage BCP8-2</name>
    <dbReference type="NCBI Taxonomy" id="1129192"/>
    <lineage>
        <taxon>Viruses</taxon>
        <taxon>Duplodnaviria</taxon>
        <taxon>Heunggongvirae</taxon>
        <taxon>Uroviricota</taxon>
        <taxon>Caudoviricetes</taxon>
        <taxon>Herelleviridae</taxon>
        <taxon>Bastillevirinae</taxon>
        <taxon>Caeruleovirus</taxon>
        <taxon>Caeruleovirus BCP82</taxon>
    </lineage>
</organism>
<evidence type="ECO:0000313" key="1">
    <source>
        <dbReference type="EMBL" id="AHJ87074.1"/>
    </source>
</evidence>
<dbReference type="OrthoDB" id="24132at10239"/>
<accession>A0A0E3D988</accession>
<dbReference type="EMBL" id="KJ081346">
    <property type="protein sequence ID" value="AHJ87074.1"/>
    <property type="molecule type" value="Genomic_DNA"/>
</dbReference>
<name>A0A0E3D988_9CAUD</name>
<dbReference type="GeneID" id="24723300"/>
<dbReference type="Proteomes" id="UP000033014">
    <property type="component" value="Segment"/>
</dbReference>
<dbReference type="Gene3D" id="3.40.960.10">
    <property type="entry name" value="VSR Endonuclease"/>
    <property type="match status" value="1"/>
</dbReference>
<dbReference type="RefSeq" id="YP_009149597.1">
    <property type="nucleotide sequence ID" value="NC_027355.1"/>
</dbReference>